<dbReference type="InterPro" id="IPR027417">
    <property type="entry name" value="P-loop_NTPase"/>
</dbReference>
<dbReference type="SUPFAM" id="SSF52540">
    <property type="entry name" value="P-loop containing nucleoside triphosphate hydrolases"/>
    <property type="match status" value="1"/>
</dbReference>
<evidence type="ECO:0000313" key="2">
    <source>
        <dbReference type="EMBL" id="OZM56620.1"/>
    </source>
</evidence>
<organism evidence="2 3">
    <name type="scientific">Lottiidibacillus patelloidae</name>
    <dbReference type="NCBI Taxonomy" id="2670334"/>
    <lineage>
        <taxon>Bacteria</taxon>
        <taxon>Bacillati</taxon>
        <taxon>Bacillota</taxon>
        <taxon>Bacilli</taxon>
        <taxon>Bacillales</taxon>
        <taxon>Bacillaceae</taxon>
        <taxon>Lottiidibacillus</taxon>
    </lineage>
</organism>
<keyword evidence="3" id="KW-1185">Reference proteome</keyword>
<dbReference type="Pfam" id="PF03205">
    <property type="entry name" value="MobB"/>
    <property type="match status" value="1"/>
</dbReference>
<comment type="caution">
    <text evidence="2">The sequence shown here is derived from an EMBL/GenBank/DDBJ whole genome shotgun (WGS) entry which is preliminary data.</text>
</comment>
<evidence type="ECO:0000313" key="3">
    <source>
        <dbReference type="Proteomes" id="UP000217083"/>
    </source>
</evidence>
<evidence type="ECO:0000259" key="1">
    <source>
        <dbReference type="Pfam" id="PF03205"/>
    </source>
</evidence>
<protein>
    <submittedName>
        <fullName evidence="2">Molybdopterin-guanine dinucleotide biosynthesis protein B</fullName>
    </submittedName>
</protein>
<gene>
    <name evidence="2" type="primary">mobB</name>
    <name evidence="2" type="ORF">CIB95_10365</name>
</gene>
<dbReference type="PANTHER" id="PTHR40072:SF1">
    <property type="entry name" value="MOLYBDOPTERIN-GUANINE DINUCLEOTIDE BIOSYNTHESIS ADAPTER PROTEIN"/>
    <property type="match status" value="1"/>
</dbReference>
<dbReference type="PANTHER" id="PTHR40072">
    <property type="entry name" value="MOLYBDOPTERIN-GUANINE DINUCLEOTIDE BIOSYNTHESIS ADAPTER PROTEIN-RELATED"/>
    <property type="match status" value="1"/>
</dbReference>
<feature type="domain" description="Molybdopterin-guanine dinucleotide biosynthesis protein B (MobB)" evidence="1">
    <location>
        <begin position="4"/>
        <end position="128"/>
    </location>
</feature>
<proteinExistence type="predicted"/>
<dbReference type="Gene3D" id="3.40.50.300">
    <property type="entry name" value="P-loop containing nucleotide triphosphate hydrolases"/>
    <property type="match status" value="1"/>
</dbReference>
<sequence>MLTIQVVGYKNSGKTTLVCELIKIFSKDGLKIASLKHHGHGGAPVSVENTDTAKHEKAGAIMTGVEGEGVFQLSIKQHSWKMEQLLAFYHICEIDLLIIEGFKEHDFEKIVLIRDEEDLHLLKQLSNIKVILTSLELNEEDYDCPILNPTDYNKLSKWLLSHLFTV</sequence>
<dbReference type="Proteomes" id="UP000217083">
    <property type="component" value="Unassembled WGS sequence"/>
</dbReference>
<reference evidence="3" key="1">
    <citation type="submission" date="2017-08" db="EMBL/GenBank/DDBJ databases">
        <authorList>
            <person name="Huang Z."/>
        </authorList>
    </citation>
    <scope>NUCLEOTIDE SEQUENCE [LARGE SCALE GENOMIC DNA]</scope>
    <source>
        <strain evidence="3">SA5d-4</strain>
    </source>
</reference>
<dbReference type="EMBL" id="NPIA01000005">
    <property type="protein sequence ID" value="OZM56620.1"/>
    <property type="molecule type" value="Genomic_DNA"/>
</dbReference>
<dbReference type="InterPro" id="IPR052539">
    <property type="entry name" value="MGD_biosynthesis_adapter"/>
</dbReference>
<dbReference type="GO" id="GO:0005525">
    <property type="term" value="F:GTP binding"/>
    <property type="evidence" value="ECO:0007669"/>
    <property type="project" value="InterPro"/>
</dbReference>
<accession>A0A263BSC6</accession>
<dbReference type="RefSeq" id="WP_094924884.1">
    <property type="nucleotide sequence ID" value="NZ_NPIA01000005.1"/>
</dbReference>
<reference evidence="2 3" key="2">
    <citation type="submission" date="2017-09" db="EMBL/GenBank/DDBJ databases">
        <title>Bacillus patelloidae sp. nov., isolated from the intestinal tract of a marine limpet.</title>
        <authorList>
            <person name="Liu R."/>
            <person name="Dong C."/>
            <person name="Shao Z."/>
        </authorList>
    </citation>
    <scope>NUCLEOTIDE SEQUENCE [LARGE SCALE GENOMIC DNA]</scope>
    <source>
        <strain evidence="2 3">SA5d-4</strain>
    </source>
</reference>
<name>A0A263BSC6_9BACI</name>
<dbReference type="GO" id="GO:0006777">
    <property type="term" value="P:Mo-molybdopterin cofactor biosynthetic process"/>
    <property type="evidence" value="ECO:0007669"/>
    <property type="project" value="InterPro"/>
</dbReference>
<dbReference type="AlphaFoldDB" id="A0A263BSC6"/>
<dbReference type="InterPro" id="IPR004435">
    <property type="entry name" value="MobB_dom"/>
</dbReference>
<dbReference type="NCBIfam" id="TIGR00176">
    <property type="entry name" value="mobB"/>
    <property type="match status" value="1"/>
</dbReference>